<evidence type="ECO:0000313" key="2">
    <source>
        <dbReference type="EMBL" id="MCD2424247.1"/>
    </source>
</evidence>
<dbReference type="InterPro" id="IPR050312">
    <property type="entry name" value="IolE/XylAMocC-like"/>
</dbReference>
<keyword evidence="3" id="KW-1185">Reference proteome</keyword>
<feature type="domain" description="Xylose isomerase-like TIM barrel" evidence="1">
    <location>
        <begin position="45"/>
        <end position="242"/>
    </location>
</feature>
<dbReference type="Gene3D" id="3.20.20.150">
    <property type="entry name" value="Divalent-metal-dependent TIM barrel enzymes"/>
    <property type="match status" value="1"/>
</dbReference>
<gene>
    <name evidence="2" type="ORF">LQ567_15815</name>
</gene>
<protein>
    <submittedName>
        <fullName evidence="2">Sugar phosphate isomerase/epimerase</fullName>
    </submittedName>
</protein>
<dbReference type="PANTHER" id="PTHR12110">
    <property type="entry name" value="HYDROXYPYRUVATE ISOMERASE"/>
    <property type="match status" value="1"/>
</dbReference>
<sequence length="273" mass="29929">MEPEAHSSKTGPATSGFLNNTSIPLGVQLWSVKNDLARGIDPTLAKLAATGFRFAEAAGYDVNSRTFFGLKPGVFRQKLVATGMQCISAHAPVSPETIHQALEDVYTLKAAYLICSLYPDAGRSAADYYRIAENYNHIGDIARKAGVHFGYHNHHFEFAPVEGERPIDILLKNTDPELVTFELDLGWAVQAGTAPETLFEAYPGRFPLWHLRDVDAEGTAVNAGDGMVHFHALQPLKKQAGFLYGIVETPSAATDGTDRVTASFNYIRREQLY</sequence>
<organism evidence="2 3">
    <name type="scientific">Niabella pedocola</name>
    <dbReference type="NCBI Taxonomy" id="1752077"/>
    <lineage>
        <taxon>Bacteria</taxon>
        <taxon>Pseudomonadati</taxon>
        <taxon>Bacteroidota</taxon>
        <taxon>Chitinophagia</taxon>
        <taxon>Chitinophagales</taxon>
        <taxon>Chitinophagaceae</taxon>
        <taxon>Niabella</taxon>
    </lineage>
</organism>
<dbReference type="Proteomes" id="UP001199816">
    <property type="component" value="Unassembled WGS sequence"/>
</dbReference>
<dbReference type="RefSeq" id="WP_231005709.1">
    <property type="nucleotide sequence ID" value="NZ_JAJNEC010000005.1"/>
</dbReference>
<keyword evidence="2" id="KW-0413">Isomerase</keyword>
<dbReference type="GO" id="GO:0016853">
    <property type="term" value="F:isomerase activity"/>
    <property type="evidence" value="ECO:0007669"/>
    <property type="project" value="UniProtKB-KW"/>
</dbReference>
<name>A0ABS8PVF3_9BACT</name>
<dbReference type="InterPro" id="IPR036237">
    <property type="entry name" value="Xyl_isomerase-like_sf"/>
</dbReference>
<comment type="caution">
    <text evidence="2">The sequence shown here is derived from an EMBL/GenBank/DDBJ whole genome shotgun (WGS) entry which is preliminary data.</text>
</comment>
<proteinExistence type="predicted"/>
<dbReference type="Pfam" id="PF01261">
    <property type="entry name" value="AP_endonuc_2"/>
    <property type="match status" value="1"/>
</dbReference>
<reference evidence="2 3" key="1">
    <citation type="submission" date="2021-11" db="EMBL/GenBank/DDBJ databases">
        <title>Genomic of Niabella pedocola.</title>
        <authorList>
            <person name="Wu T."/>
        </authorList>
    </citation>
    <scope>NUCLEOTIDE SEQUENCE [LARGE SCALE GENOMIC DNA]</scope>
    <source>
        <strain evidence="2 3">JCM 31011</strain>
    </source>
</reference>
<evidence type="ECO:0000259" key="1">
    <source>
        <dbReference type="Pfam" id="PF01261"/>
    </source>
</evidence>
<dbReference type="InterPro" id="IPR013022">
    <property type="entry name" value="Xyl_isomerase-like_TIM-brl"/>
</dbReference>
<dbReference type="SUPFAM" id="SSF51658">
    <property type="entry name" value="Xylose isomerase-like"/>
    <property type="match status" value="1"/>
</dbReference>
<evidence type="ECO:0000313" key="3">
    <source>
        <dbReference type="Proteomes" id="UP001199816"/>
    </source>
</evidence>
<dbReference type="PANTHER" id="PTHR12110:SF41">
    <property type="entry name" value="INOSOSE DEHYDRATASE"/>
    <property type="match status" value="1"/>
</dbReference>
<dbReference type="EMBL" id="JAJNEC010000005">
    <property type="protein sequence ID" value="MCD2424247.1"/>
    <property type="molecule type" value="Genomic_DNA"/>
</dbReference>
<accession>A0ABS8PVF3</accession>